<sequence>MANSDVIEQIVNEVLKNVNSSGNVNKTAQNSASSFSTGENLNSKDDYPLSQKRPELVKTKTGKTIKDVKLEDVLNGNITPEDIKITPEVLLAQAQIAESDGRKQLGENFRRAAELTKVPDDRVLEIYRSLRPHRSTKQELLNIADELESKYNAKINASLVREAAEVYEKRHMFRS</sequence>
<comment type="caution">
    <text evidence="2">The sequence shown here is derived from an EMBL/GenBank/DDBJ whole genome shotgun (WGS) entry which is preliminary data.</text>
</comment>
<dbReference type="Pfam" id="PF02287">
    <property type="entry name" value="Dehydratase_SU"/>
    <property type="match status" value="1"/>
</dbReference>
<dbReference type="InterPro" id="IPR003207">
    <property type="entry name" value="Ppandiol/glycerol_DeHydtase_su"/>
</dbReference>
<dbReference type="PIRSF" id="PIRSF018505">
    <property type="entry name" value="Prpndl_dhdrts_sm"/>
    <property type="match status" value="1"/>
</dbReference>
<dbReference type="RefSeq" id="WP_294183069.1">
    <property type="nucleotide sequence ID" value="NZ_JBGFFE010000015.1"/>
</dbReference>
<protein>
    <submittedName>
        <fullName evidence="2">Diol dehydratase small subunit</fullName>
    </submittedName>
</protein>
<gene>
    <name evidence="2" type="ORF">AB8S09_10785</name>
</gene>
<dbReference type="SUPFAM" id="SSF47148">
    <property type="entry name" value="Diol dehydratase, gamma subunit"/>
    <property type="match status" value="1"/>
</dbReference>
<organism evidence="2 3">
    <name type="scientific">Clostridium lapidicellarium</name>
    <dbReference type="NCBI Taxonomy" id="3240931"/>
    <lineage>
        <taxon>Bacteria</taxon>
        <taxon>Bacillati</taxon>
        <taxon>Bacillota</taxon>
        <taxon>Clostridia</taxon>
        <taxon>Eubacteriales</taxon>
        <taxon>Clostridiaceae</taxon>
        <taxon>Clostridium</taxon>
    </lineage>
</organism>
<keyword evidence="3" id="KW-1185">Reference proteome</keyword>
<evidence type="ECO:0000256" key="1">
    <source>
        <dbReference type="SAM" id="MobiDB-lite"/>
    </source>
</evidence>
<evidence type="ECO:0000313" key="2">
    <source>
        <dbReference type="EMBL" id="MEY8764120.1"/>
    </source>
</evidence>
<dbReference type="Gene3D" id="1.10.1510.20">
    <property type="entry name" value="Propanediol/glycerol dehydratase, small subunit"/>
    <property type="match status" value="1"/>
</dbReference>
<accession>A0ABV4DZ06</accession>
<reference evidence="2 3" key="1">
    <citation type="submission" date="2024-08" db="EMBL/GenBank/DDBJ databases">
        <title>Clostridium lapicellarii sp. nov., and Clostridium renhuaiense sp. nov., two species isolated from the mud in a fermentation cellar used for producing sauce-flavour Chinese liquors.</title>
        <authorList>
            <person name="Yang F."/>
            <person name="Wang H."/>
            <person name="Chen L.Q."/>
            <person name="Zhou N."/>
            <person name="Lu J.J."/>
            <person name="Pu X.X."/>
            <person name="Wan B."/>
            <person name="Wang L."/>
            <person name="Liu S.J."/>
        </authorList>
    </citation>
    <scope>NUCLEOTIDE SEQUENCE [LARGE SCALE GENOMIC DNA]</scope>
    <source>
        <strain evidence="2 3">MT-113</strain>
    </source>
</reference>
<dbReference type="InterPro" id="IPR036091">
    <property type="entry name" value="Prodiol/glycerol_DeHase__sf_su"/>
</dbReference>
<name>A0ABV4DZ06_9CLOT</name>
<dbReference type="EMBL" id="JBGFFE010000015">
    <property type="protein sequence ID" value="MEY8764120.1"/>
    <property type="molecule type" value="Genomic_DNA"/>
</dbReference>
<dbReference type="Proteomes" id="UP001565220">
    <property type="component" value="Unassembled WGS sequence"/>
</dbReference>
<feature type="compositionally biased region" description="Polar residues" evidence="1">
    <location>
        <begin position="21"/>
        <end position="41"/>
    </location>
</feature>
<dbReference type="NCBIfam" id="NF011972">
    <property type="entry name" value="PRK15443.1-3"/>
    <property type="match status" value="1"/>
</dbReference>
<proteinExistence type="predicted"/>
<feature type="region of interest" description="Disordered" evidence="1">
    <location>
        <begin position="21"/>
        <end position="49"/>
    </location>
</feature>
<evidence type="ECO:0000313" key="3">
    <source>
        <dbReference type="Proteomes" id="UP001565220"/>
    </source>
</evidence>